<evidence type="ECO:0000256" key="2">
    <source>
        <dbReference type="ARBA" id="ARBA00011900"/>
    </source>
</evidence>
<dbReference type="InterPro" id="IPR002052">
    <property type="entry name" value="DNA_methylase_N6_adenine_CS"/>
</dbReference>
<dbReference type="GO" id="GO:0008170">
    <property type="term" value="F:N-methyltransferase activity"/>
    <property type="evidence" value="ECO:0007669"/>
    <property type="project" value="InterPro"/>
</dbReference>
<evidence type="ECO:0000259" key="7">
    <source>
        <dbReference type="Pfam" id="PF01555"/>
    </source>
</evidence>
<gene>
    <name evidence="8" type="ORF">C8D76_10444</name>
</gene>
<dbReference type="PRINTS" id="PR00508">
    <property type="entry name" value="S21N4MTFRASE"/>
</dbReference>
<evidence type="ECO:0000313" key="8">
    <source>
        <dbReference type="EMBL" id="PVX39843.1"/>
    </source>
</evidence>
<dbReference type="EC" id="2.1.1.72" evidence="2"/>
<evidence type="ECO:0000256" key="6">
    <source>
        <dbReference type="ARBA" id="ARBA00047942"/>
    </source>
</evidence>
<proteinExistence type="inferred from homology"/>
<feature type="domain" description="DNA methylase N-4/N-6" evidence="7">
    <location>
        <begin position="83"/>
        <end position="430"/>
    </location>
</feature>
<keyword evidence="4 8" id="KW-0808">Transferase</keyword>
<dbReference type="PIRSF" id="PIRSF015855">
    <property type="entry name" value="TypeIII_Mtase_mKpnI"/>
    <property type="match status" value="1"/>
</dbReference>
<evidence type="ECO:0000313" key="9">
    <source>
        <dbReference type="Proteomes" id="UP000245909"/>
    </source>
</evidence>
<dbReference type="InterPro" id="IPR002941">
    <property type="entry name" value="DNA_methylase_N4/N6"/>
</dbReference>
<keyword evidence="5" id="KW-0949">S-adenosyl-L-methionine</keyword>
<name>A0A2U0T894_9PAST</name>
<dbReference type="Proteomes" id="UP000245909">
    <property type="component" value="Unassembled WGS sequence"/>
</dbReference>
<evidence type="ECO:0000256" key="5">
    <source>
        <dbReference type="ARBA" id="ARBA00022691"/>
    </source>
</evidence>
<protein>
    <recommendedName>
        <fullName evidence="2">site-specific DNA-methyltransferase (adenine-specific)</fullName>
        <ecNumber evidence="2">2.1.1.72</ecNumber>
    </recommendedName>
</protein>
<keyword evidence="3 8" id="KW-0489">Methyltransferase</keyword>
<dbReference type="Pfam" id="PF01555">
    <property type="entry name" value="N6_N4_Mtase"/>
    <property type="match status" value="1"/>
</dbReference>
<comment type="similarity">
    <text evidence="1">Belongs to the N(4)/N(6)-methyltransferase family.</text>
</comment>
<dbReference type="InterPro" id="IPR001091">
    <property type="entry name" value="RM_Methyltransferase"/>
</dbReference>
<comment type="caution">
    <text evidence="8">The sequence shown here is derived from an EMBL/GenBank/DDBJ whole genome shotgun (WGS) entry which is preliminary data.</text>
</comment>
<dbReference type="GO" id="GO:0032259">
    <property type="term" value="P:methylation"/>
    <property type="evidence" value="ECO:0007669"/>
    <property type="project" value="UniProtKB-KW"/>
</dbReference>
<organism evidence="8 9">
    <name type="scientific">Alitibacter langaaensis DSM 22999</name>
    <dbReference type="NCBI Taxonomy" id="1122935"/>
    <lineage>
        <taxon>Bacteria</taxon>
        <taxon>Pseudomonadati</taxon>
        <taxon>Pseudomonadota</taxon>
        <taxon>Gammaproteobacteria</taxon>
        <taxon>Pasteurellales</taxon>
        <taxon>Pasteurellaceae</taxon>
        <taxon>Alitibacter</taxon>
    </lineage>
</organism>
<reference evidence="8 9" key="1">
    <citation type="submission" date="2018-05" db="EMBL/GenBank/DDBJ databases">
        <title>Genomic Encyclopedia of Type Strains, Phase IV (KMG-IV): sequencing the most valuable type-strain genomes for metagenomic binning, comparative biology and taxonomic classification.</title>
        <authorList>
            <person name="Goeker M."/>
        </authorList>
    </citation>
    <scope>NUCLEOTIDE SEQUENCE [LARGE SCALE GENOMIC DNA]</scope>
    <source>
        <strain evidence="8 9">DSM 22999</strain>
    </source>
</reference>
<dbReference type="PROSITE" id="PS00092">
    <property type="entry name" value="N6_MTASE"/>
    <property type="match status" value="1"/>
</dbReference>
<dbReference type="InterPro" id="IPR002295">
    <property type="entry name" value="N4/N6-MTase_EcoPI_Mod-like"/>
</dbReference>
<sequence length="564" mass="65480">MYTKKSRKRQEIFFNQVLAFDEIDRLLDPKALSNFSRYNQNGKQPVGTLKRHSDGTLAENLIIKGNNLVALHTLLATKFKERVKLIYIDPPYNTGNDSFKYNDKFNHSTWLTFMKNRLEIARELLADDGVIFVQCDDNEQAYLKVLMDEVFRRENFINIVTVKTKIGGVSGSSEGKSLRDATEFLLLSSKDKFKLQLNPVFQKTEISEYVEDYKSTGKSWKYTQVLVELGEKFLLEEQDDFKYYHYPNSKSVSIAKYCAENNLSENDVYNSISNKVYRTTNAQSSIRTKIIEDLKDIKDGIVSIEYTPKKGKNKGQVTEVFYNGFNKDMFMFLSDMLFFENKKFFYLQKINTLWEDIQYNNLNKEGDYIDFTNGKKPEQLIKRIIELATNENDIILDFHLGSGTTAAVAHKMNRQYIGIEQMDYIETLAVERLKKVIDGEQSGISKAANWQGGGEFVYFELAAFNEKAKDLILACEDFDSLKTLFNELCSRYFLKYTLSIKEFADIMQEAEFQALSLDEQKQMMLEMLDLNQLYVNVSDMEDSQFDDVLSDEDKNLTLQFYGEQ</sequence>
<evidence type="ECO:0000256" key="4">
    <source>
        <dbReference type="ARBA" id="ARBA00022679"/>
    </source>
</evidence>
<dbReference type="InterPro" id="IPR029063">
    <property type="entry name" value="SAM-dependent_MTases_sf"/>
</dbReference>
<dbReference type="SUPFAM" id="SSF53335">
    <property type="entry name" value="S-adenosyl-L-methionine-dependent methyltransferases"/>
    <property type="match status" value="1"/>
</dbReference>
<dbReference type="GO" id="GO:0009007">
    <property type="term" value="F:site-specific DNA-methyltransferase (adenine-specific) activity"/>
    <property type="evidence" value="ECO:0007669"/>
    <property type="project" value="UniProtKB-EC"/>
</dbReference>
<dbReference type="GO" id="GO:0003677">
    <property type="term" value="F:DNA binding"/>
    <property type="evidence" value="ECO:0007669"/>
    <property type="project" value="InterPro"/>
</dbReference>
<comment type="catalytic activity">
    <reaction evidence="6">
        <text>a 2'-deoxyadenosine in DNA + S-adenosyl-L-methionine = an N(6)-methyl-2'-deoxyadenosine in DNA + S-adenosyl-L-homocysteine + H(+)</text>
        <dbReference type="Rhea" id="RHEA:15197"/>
        <dbReference type="Rhea" id="RHEA-COMP:12418"/>
        <dbReference type="Rhea" id="RHEA-COMP:12419"/>
        <dbReference type="ChEBI" id="CHEBI:15378"/>
        <dbReference type="ChEBI" id="CHEBI:57856"/>
        <dbReference type="ChEBI" id="CHEBI:59789"/>
        <dbReference type="ChEBI" id="CHEBI:90615"/>
        <dbReference type="ChEBI" id="CHEBI:90616"/>
        <dbReference type="EC" id="2.1.1.72"/>
    </reaction>
</comment>
<evidence type="ECO:0000256" key="1">
    <source>
        <dbReference type="ARBA" id="ARBA00006594"/>
    </source>
</evidence>
<evidence type="ECO:0000256" key="3">
    <source>
        <dbReference type="ARBA" id="ARBA00022603"/>
    </source>
</evidence>
<dbReference type="EMBL" id="QENU01000004">
    <property type="protein sequence ID" value="PVX39843.1"/>
    <property type="molecule type" value="Genomic_DNA"/>
</dbReference>
<dbReference type="AlphaFoldDB" id="A0A2U0T894"/>
<dbReference type="Gene3D" id="3.40.50.150">
    <property type="entry name" value="Vaccinia Virus protein VP39"/>
    <property type="match status" value="2"/>
</dbReference>
<accession>A0A2U0T894</accession>
<keyword evidence="9" id="KW-1185">Reference proteome</keyword>